<proteinExistence type="predicted"/>
<evidence type="ECO:0000313" key="2">
    <source>
        <dbReference type="EMBL" id="KAH0542713.1"/>
    </source>
</evidence>
<feature type="compositionally biased region" description="Basic and acidic residues" evidence="1">
    <location>
        <begin position="221"/>
        <end position="233"/>
    </location>
</feature>
<name>A0A9P8I8A7_9PEZI</name>
<reference evidence="2" key="1">
    <citation type="submission" date="2021-03" db="EMBL/GenBank/DDBJ databases">
        <title>Comparative genomics and phylogenomic investigation of the class Geoglossomycetes provide insights into ecological specialization and systematics.</title>
        <authorList>
            <person name="Melie T."/>
            <person name="Pirro S."/>
            <person name="Miller A.N."/>
            <person name="Quandt A."/>
        </authorList>
    </citation>
    <scope>NUCLEOTIDE SEQUENCE</scope>
    <source>
        <strain evidence="2">GBOQ0MN5Z8</strain>
    </source>
</reference>
<dbReference type="EMBL" id="JAGHQL010000048">
    <property type="protein sequence ID" value="KAH0542713.1"/>
    <property type="molecule type" value="Genomic_DNA"/>
</dbReference>
<feature type="compositionally biased region" description="Acidic residues" evidence="1">
    <location>
        <begin position="211"/>
        <end position="220"/>
    </location>
</feature>
<evidence type="ECO:0000313" key="3">
    <source>
        <dbReference type="Proteomes" id="UP000698800"/>
    </source>
</evidence>
<feature type="compositionally biased region" description="Low complexity" evidence="1">
    <location>
        <begin position="79"/>
        <end position="93"/>
    </location>
</feature>
<feature type="compositionally biased region" description="Polar residues" evidence="1">
    <location>
        <begin position="105"/>
        <end position="120"/>
    </location>
</feature>
<organism evidence="2 3">
    <name type="scientific">Glutinoglossum americanum</name>
    <dbReference type="NCBI Taxonomy" id="1670608"/>
    <lineage>
        <taxon>Eukaryota</taxon>
        <taxon>Fungi</taxon>
        <taxon>Dikarya</taxon>
        <taxon>Ascomycota</taxon>
        <taxon>Pezizomycotina</taxon>
        <taxon>Geoglossomycetes</taxon>
        <taxon>Geoglossales</taxon>
        <taxon>Geoglossaceae</taxon>
        <taxon>Glutinoglossum</taxon>
    </lineage>
</organism>
<gene>
    <name evidence="2" type="ORF">FGG08_002948</name>
</gene>
<feature type="compositionally biased region" description="Pro residues" evidence="1">
    <location>
        <begin position="1"/>
        <end position="21"/>
    </location>
</feature>
<feature type="compositionally biased region" description="Basic and acidic residues" evidence="1">
    <location>
        <begin position="265"/>
        <end position="279"/>
    </location>
</feature>
<dbReference type="Proteomes" id="UP000698800">
    <property type="component" value="Unassembled WGS sequence"/>
</dbReference>
<feature type="compositionally biased region" description="Acidic residues" evidence="1">
    <location>
        <begin position="351"/>
        <end position="361"/>
    </location>
</feature>
<feature type="region of interest" description="Disordered" evidence="1">
    <location>
        <begin position="1"/>
        <end position="279"/>
    </location>
</feature>
<feature type="compositionally biased region" description="Basic and acidic residues" evidence="1">
    <location>
        <begin position="329"/>
        <end position="349"/>
    </location>
</feature>
<keyword evidence="3" id="KW-1185">Reference proteome</keyword>
<feature type="compositionally biased region" description="Acidic residues" evidence="1">
    <location>
        <begin position="373"/>
        <end position="394"/>
    </location>
</feature>
<evidence type="ECO:0000256" key="1">
    <source>
        <dbReference type="SAM" id="MobiDB-lite"/>
    </source>
</evidence>
<protein>
    <submittedName>
        <fullName evidence="2">Uncharacterized protein</fullName>
    </submittedName>
</protein>
<comment type="caution">
    <text evidence="2">The sequence shown here is derived from an EMBL/GenBank/DDBJ whole genome shotgun (WGS) entry which is preliminary data.</text>
</comment>
<feature type="compositionally biased region" description="Polar residues" evidence="1">
    <location>
        <begin position="37"/>
        <end position="48"/>
    </location>
</feature>
<accession>A0A9P8I8A7</accession>
<sequence>MPPTTPPPPSPSSLRTPPTPLHGPKFDNYEPWAPRMSTRSSVQKTQYRARTPPRQDANELESNLSTPLAGKRTTRTRRSPNNLSPPSSAHPSPQKGTGKAPKASGQRNVSGTLDDNSTTIAAVAPGTSVDDSGPSFGKEAGPASVFGHGMLPTPAKTPKKRHTQPVAGLGSAARVLFAPRPPTVEEAMPSPRKSKKGKKHNELSLHSFSDDQNDDGDEEKIEIYTDSKERIPEMDISDDNPFISRPGQAAAAEEARSLRRRRKVRTDVSHDVEESLKRDDGMYYVFRGKKVFRKFDEPNPNDNDNTGSPPPRTRSSIKPRLLFPTKEQVQAREKRDNGNGVVEDQHMTLENEVDEEAVTDIDESRITKSQEILETEDSEMTDVVDADTEPEAETDLGTPERDPKIDPFSSPPASGTRSGRGSLRRVKSSPHIDGGGSPLGSQNAHMTRSKESSFSGWKRTKAGLSSGRVRKREGGEVVGESVSKRTRAAGGI</sequence>
<feature type="region of interest" description="Disordered" evidence="1">
    <location>
        <begin position="293"/>
        <end position="492"/>
    </location>
</feature>
<dbReference type="AlphaFoldDB" id="A0A9P8I8A7"/>
<dbReference type="OrthoDB" id="5398515at2759"/>